<evidence type="ECO:0000256" key="1">
    <source>
        <dbReference type="SAM" id="MobiDB-lite"/>
    </source>
</evidence>
<dbReference type="InterPro" id="IPR005201">
    <property type="entry name" value="TIM_ENGase"/>
</dbReference>
<feature type="compositionally biased region" description="Low complexity" evidence="1">
    <location>
        <begin position="80"/>
        <end position="97"/>
    </location>
</feature>
<dbReference type="GO" id="GO:0005829">
    <property type="term" value="C:cytosol"/>
    <property type="evidence" value="ECO:0007669"/>
    <property type="project" value="UniProtKB-SubCell"/>
</dbReference>
<keyword evidence="4" id="KW-1185">Reference proteome</keyword>
<feature type="domain" description="Cytosolic endo-beta-N-acetylglucosaminidase TIM barrel" evidence="2">
    <location>
        <begin position="113"/>
        <end position="514"/>
    </location>
</feature>
<dbReference type="PANTHER" id="PTHR13246:SF1">
    <property type="entry name" value="CYTOSOLIC ENDO-BETA-N-ACETYLGLUCOSAMINIDASE"/>
    <property type="match status" value="1"/>
</dbReference>
<dbReference type="GeneID" id="27419889"/>
<dbReference type="Gene3D" id="2.60.120.260">
    <property type="entry name" value="Galactose-binding domain-like"/>
    <property type="match status" value="1"/>
</dbReference>
<proteinExistence type="predicted"/>
<reference evidence="4" key="1">
    <citation type="journal article" date="2013" name="Genome Announc.">
        <title>Draft genome sequence of Pseudozyma brasiliensis sp. nov. strain GHG001, a high producer of endo-1,4-xylanase isolated from an insect pest of sugarcane.</title>
        <authorList>
            <person name="Oliveira J.V.D.C."/>
            <person name="dos Santos R.A.C."/>
            <person name="Borges T.A."/>
            <person name="Riano-Pachon D.M."/>
            <person name="Goldman G.H."/>
        </authorList>
    </citation>
    <scope>NUCLEOTIDE SEQUENCE [LARGE SCALE GENOMIC DNA]</scope>
    <source>
        <strain evidence="4">GHG001</strain>
    </source>
</reference>
<dbReference type="GO" id="GO:0033925">
    <property type="term" value="F:mannosyl-glycoprotein endo-beta-N-acetylglucosaminidase activity"/>
    <property type="evidence" value="ECO:0007669"/>
    <property type="project" value="UniProtKB-EC"/>
</dbReference>
<dbReference type="OrthoDB" id="284473at2759"/>
<feature type="region of interest" description="Disordered" evidence="1">
    <location>
        <begin position="74"/>
        <end position="97"/>
    </location>
</feature>
<dbReference type="OMA" id="FGRNCWG"/>
<dbReference type="AlphaFoldDB" id="V5EYD6"/>
<evidence type="ECO:0000313" key="4">
    <source>
        <dbReference type="Proteomes" id="UP000019377"/>
    </source>
</evidence>
<dbReference type="InterPro" id="IPR032979">
    <property type="entry name" value="ENGase"/>
</dbReference>
<dbReference type="Pfam" id="PF03644">
    <property type="entry name" value="Glyco_hydro_85"/>
    <property type="match status" value="1"/>
</dbReference>
<dbReference type="eggNOG" id="KOG2331">
    <property type="taxonomic scope" value="Eukaryota"/>
</dbReference>
<evidence type="ECO:0000313" key="3">
    <source>
        <dbReference type="EMBL" id="EST07724.1"/>
    </source>
</evidence>
<protein>
    <recommendedName>
        <fullName evidence="2">Cytosolic endo-beta-N-acetylglucosaminidase TIM barrel domain-containing protein</fullName>
    </recommendedName>
</protein>
<dbReference type="Proteomes" id="UP000019377">
    <property type="component" value="Unassembled WGS sequence"/>
</dbReference>
<dbReference type="Gene3D" id="3.20.20.80">
    <property type="entry name" value="Glycosidases"/>
    <property type="match status" value="1"/>
</dbReference>
<evidence type="ECO:0000259" key="2">
    <source>
        <dbReference type="Pfam" id="PF03644"/>
    </source>
</evidence>
<name>V5EYD6_KALBG</name>
<organism evidence="3 4">
    <name type="scientific">Kalmanozyma brasiliensis (strain GHG001)</name>
    <name type="common">Yeast</name>
    <name type="synonym">Pseudozyma brasiliensis</name>
    <dbReference type="NCBI Taxonomy" id="1365824"/>
    <lineage>
        <taxon>Eukaryota</taxon>
        <taxon>Fungi</taxon>
        <taxon>Dikarya</taxon>
        <taxon>Basidiomycota</taxon>
        <taxon>Ustilaginomycotina</taxon>
        <taxon>Ustilaginomycetes</taxon>
        <taxon>Ustilaginales</taxon>
        <taxon>Ustilaginaceae</taxon>
        <taxon>Kalmanozyma</taxon>
    </lineage>
</organism>
<dbReference type="STRING" id="1365824.V5EYD6"/>
<dbReference type="EMBL" id="KI545862">
    <property type="protein sequence ID" value="EST07724.1"/>
    <property type="molecule type" value="Genomic_DNA"/>
</dbReference>
<dbReference type="HOGENOM" id="CLU_016511_0_0_1"/>
<sequence>MPQAFVLQDVDDSGLASPIPAAVQSDVQLDLQSPSSTLCQHLDPEALPRPDYFDSLDDLHFWYEMELGSWNDDDFESPSEHIGPPIPSSSHSSGSAKSKPKLLVCHDFQGGYNEDPQCQGYSLEHMHLVDTFIYFSHKRVSIPPNGWIRAAARTGTKVLGTLLFEWQESIPDLAKLFRGPERKEVPRFKEPAFSPQYAIDLIELAAARGFSGYLINVEVALDLGVGCSGNPWPAHMNDQSKTMERQWNAERLRGWVHYLREEGRRSYITAGKDPDEWEVVWYDSVVYPYGQLAWQDALNEHNISYFQAANTFFTNYTWAKPVQPLPPGRLIDPDDQDPQTLQLRGYGLTGPNDGGFHPQLLLSAAMADSVDRARSDVYVGIDVFGRNCWGGLNSWKSLDMIGPQRSGVVEDALGLSVALFAPGWTWEEENAGLALNLPQKRTWSDWWHVDSAFWTGIPSNAAGGSPHRITLHEDAVKPVQAYLNRSNLADDRCCRRASANGFYTNFSFGSGTKWFDGGELVYDWSNVASASGKADATAGFTDMGVSMPKPDLFFAEWQDRKGPKTTSQQAHVPLWHYDHDRVWAGNASFVVSLANEAGSTEVQSLRIPLCSSAISAQVKDATDRNGWQYIVVFDASGAGGVIIQPLLETSTSTLAGIAADTKYEDLGNGWKAASVTVPSEALGQDIALLTLGVTATLKSQTTTQVRIGALQLRRASRSPEKEPASLQIRPATDMFDSTSYDKQSKWLRASILSWIAPGAFLESMYCNVWVQQVDKPETRVWLGTSTREAKATEFCLPSHLALPKHLAQDESGGLEYVITSLDIHNPVDLATGIAPLL</sequence>
<dbReference type="RefSeq" id="XP_016292713.1">
    <property type="nucleotide sequence ID" value="XM_016437217.1"/>
</dbReference>
<accession>V5EYD6</accession>
<dbReference type="PANTHER" id="PTHR13246">
    <property type="entry name" value="ENDO BETA N-ACETYLGLUCOSAMINIDASE"/>
    <property type="match status" value="1"/>
</dbReference>
<gene>
    <name evidence="3" type="ORF">PSEUBRA_SCAF2g02820</name>
</gene>